<keyword evidence="3" id="KW-1185">Reference proteome</keyword>
<evidence type="ECO:0000313" key="3">
    <source>
        <dbReference type="Proteomes" id="UP000326336"/>
    </source>
</evidence>
<organism evidence="2 3">
    <name type="scientific">Bifidobacterium jacchi</name>
    <dbReference type="NCBI Taxonomy" id="2490545"/>
    <lineage>
        <taxon>Bacteria</taxon>
        <taxon>Bacillati</taxon>
        <taxon>Actinomycetota</taxon>
        <taxon>Actinomycetes</taxon>
        <taxon>Bifidobacteriales</taxon>
        <taxon>Bifidobacteriaceae</taxon>
        <taxon>Bifidobacterium</taxon>
    </lineage>
</organism>
<comment type="caution">
    <text evidence="2">The sequence shown here is derived from an EMBL/GenBank/DDBJ whole genome shotgun (WGS) entry which is preliminary data.</text>
</comment>
<protein>
    <submittedName>
        <fullName evidence="2">Uncharacterized protein</fullName>
    </submittedName>
</protein>
<dbReference type="EMBL" id="RQSP01000012">
    <property type="protein sequence ID" value="KAB5607386.1"/>
    <property type="molecule type" value="Genomic_DNA"/>
</dbReference>
<accession>A0A5N5RJ90</accession>
<dbReference type="AlphaFoldDB" id="A0A5N5RJ90"/>
<feature type="compositionally biased region" description="Low complexity" evidence="1">
    <location>
        <begin position="20"/>
        <end position="31"/>
    </location>
</feature>
<evidence type="ECO:0000313" key="2">
    <source>
        <dbReference type="EMBL" id="KAB5607386.1"/>
    </source>
</evidence>
<dbReference type="RefSeq" id="WP_151916662.1">
    <property type="nucleotide sequence ID" value="NZ_RQSP01000012.1"/>
</dbReference>
<feature type="region of interest" description="Disordered" evidence="1">
    <location>
        <begin position="1"/>
        <end position="39"/>
    </location>
</feature>
<sequence>MVTSGSKPDGPAPKHRQTSAAAAATKATKATAKQKEEDAWKTQLRRILSTPVNVVAKDSTTTKYVDEYQKDDLSRRTHKPIRTGMHIKEGISIYIFAVMLQEVNKHFANGTLPPNMPTPIKKASADGAVPDITFMEYADEFIVDRADSIAKRMATGLVRNDAHFKKYIISSITGWFKGLYDKTESGKVKDALRKRLERDDRFTHSSAILTAKKQPDANWWTLQGGVQERSEVRETELYRVARQYPVEVKINENADSGQQRIRLGKRGQLETMLYHVLDRARGALPLITLHQVLIHEYPNLVPYDPNKNVSLYNDDSENGLSPAANRLATSPTAVEDAAEAALENAQGGSRVPAPLIPAERIAAYTEHIEKLKSESAIRAFVDQHPDVQALINANSRYKNITI</sequence>
<gene>
    <name evidence="2" type="ORF">EHS19_04870</name>
</gene>
<name>A0A5N5RJ90_9BIFI</name>
<dbReference type="OrthoDB" id="9804442at2"/>
<dbReference type="Proteomes" id="UP000326336">
    <property type="component" value="Unassembled WGS sequence"/>
</dbReference>
<reference evidence="2 3" key="1">
    <citation type="journal article" date="2019" name="Int. J. Syst. Evol. Microbiol.">
        <title>Bifidobacterium jacchi sp. nov., isolated from the faeces of a baby common marmoset (Callithrix jacchus).</title>
        <authorList>
            <person name="Modesto M."/>
            <person name="Watanabe K."/>
            <person name="Arita M."/>
            <person name="Satti M."/>
            <person name="Oki K."/>
            <person name="Sciavilla P."/>
            <person name="Patavino C."/>
            <person name="Camma C."/>
            <person name="Michelini S."/>
            <person name="Sgorbati B."/>
            <person name="Mattarelli P."/>
        </authorList>
    </citation>
    <scope>NUCLEOTIDE SEQUENCE [LARGE SCALE GENOMIC DNA]</scope>
    <source>
        <strain evidence="2 3">MRM 9.3</strain>
    </source>
</reference>
<proteinExistence type="predicted"/>
<evidence type="ECO:0000256" key="1">
    <source>
        <dbReference type="SAM" id="MobiDB-lite"/>
    </source>
</evidence>